<proteinExistence type="predicted"/>
<evidence type="ECO:0000313" key="3">
    <source>
        <dbReference type="Proteomes" id="UP001221597"/>
    </source>
</evidence>
<evidence type="ECO:0000256" key="1">
    <source>
        <dbReference type="SAM" id="MobiDB-lite"/>
    </source>
</evidence>
<protein>
    <submittedName>
        <fullName evidence="2">TIGR02530 family flagellar biosynthesis protein</fullName>
    </submittedName>
</protein>
<evidence type="ECO:0000313" key="2">
    <source>
        <dbReference type="EMBL" id="WFT76741.1"/>
    </source>
</evidence>
<dbReference type="NCBIfam" id="TIGR02530">
    <property type="entry name" value="flg_new"/>
    <property type="match status" value="1"/>
</dbReference>
<name>A0ABY8J3S2_9BACI</name>
<dbReference type="EMBL" id="CP121671">
    <property type="protein sequence ID" value="WFT76741.1"/>
    <property type="molecule type" value="Genomic_DNA"/>
</dbReference>
<sequence>MEPRIHQMHQPLPLPKTKKVQHEPTQSFRDVFQDTKDLQVSKHAQQRLQERNISIDDSKWQMISRKMTEARSKGITDSLVVMKEAALVVSTKNHTVVTAMGREESRSHIFTNINGTIIMDE</sequence>
<organism evidence="2 3">
    <name type="scientific">Halobacillus naozhouensis</name>
    <dbReference type="NCBI Taxonomy" id="554880"/>
    <lineage>
        <taxon>Bacteria</taxon>
        <taxon>Bacillati</taxon>
        <taxon>Bacillota</taxon>
        <taxon>Bacilli</taxon>
        <taxon>Bacillales</taxon>
        <taxon>Bacillaceae</taxon>
        <taxon>Halobacillus</taxon>
    </lineage>
</organism>
<feature type="region of interest" description="Disordered" evidence="1">
    <location>
        <begin position="1"/>
        <end position="24"/>
    </location>
</feature>
<gene>
    <name evidence="2" type="ORF">P9989_10430</name>
</gene>
<accession>A0ABY8J3S2</accession>
<dbReference type="RefSeq" id="WP_283078686.1">
    <property type="nucleotide sequence ID" value="NZ_CP121671.1"/>
</dbReference>
<keyword evidence="2" id="KW-0969">Cilium</keyword>
<keyword evidence="2" id="KW-0282">Flagellum</keyword>
<keyword evidence="2" id="KW-0966">Cell projection</keyword>
<dbReference type="Pfam" id="PF12611">
    <property type="entry name" value="Flagellar_put"/>
    <property type="match status" value="1"/>
</dbReference>
<reference evidence="2 3" key="1">
    <citation type="submission" date="2023-04" db="EMBL/GenBank/DDBJ databases">
        <title>Genome sequence of Halobacillus naozhouensis KACC 21980.</title>
        <authorList>
            <person name="Kim S."/>
            <person name="Heo J."/>
            <person name="Kwon S.-W."/>
        </authorList>
    </citation>
    <scope>NUCLEOTIDE SEQUENCE [LARGE SCALE GENOMIC DNA]</scope>
    <source>
        <strain evidence="2 3">KCTC 13234</strain>
    </source>
</reference>
<dbReference type="InterPro" id="IPR013367">
    <property type="entry name" value="Flagellar_put"/>
</dbReference>
<keyword evidence="3" id="KW-1185">Reference proteome</keyword>
<dbReference type="Proteomes" id="UP001221597">
    <property type="component" value="Chromosome"/>
</dbReference>